<organism evidence="1 2">
    <name type="scientific">Marinobacter qingdaonensis</name>
    <dbReference type="NCBI Taxonomy" id="3108486"/>
    <lineage>
        <taxon>Bacteria</taxon>
        <taxon>Pseudomonadati</taxon>
        <taxon>Pseudomonadota</taxon>
        <taxon>Gammaproteobacteria</taxon>
        <taxon>Pseudomonadales</taxon>
        <taxon>Marinobacteraceae</taxon>
        <taxon>Marinobacter</taxon>
    </lineage>
</organism>
<keyword evidence="2" id="KW-1185">Reference proteome</keyword>
<dbReference type="EMBL" id="JAYDCJ010000003">
    <property type="protein sequence ID" value="MEA1081497.1"/>
    <property type="molecule type" value="Genomic_DNA"/>
</dbReference>
<evidence type="ECO:0000313" key="2">
    <source>
        <dbReference type="Proteomes" id="UP001305746"/>
    </source>
</evidence>
<reference evidence="1 2" key="1">
    <citation type="submission" date="2023-12" db="EMBL/GenBank/DDBJ databases">
        <title>Marinobacter qingdaonensis sp. nov., isolated from the intertidal sediment of Qingdao, PR China.</title>
        <authorList>
            <person name="Li Y."/>
        </authorList>
    </citation>
    <scope>NUCLEOTIDE SEQUENCE [LARGE SCALE GENOMIC DNA]</scope>
    <source>
        <strain evidence="1 2">ASW11-75</strain>
    </source>
</reference>
<name>A0ABU5P0N2_9GAMM</name>
<accession>A0ABU5P0N2</accession>
<proteinExistence type="predicted"/>
<protein>
    <submittedName>
        <fullName evidence="1">Uncharacterized protein</fullName>
    </submittedName>
</protein>
<dbReference type="Proteomes" id="UP001305746">
    <property type="component" value="Unassembled WGS sequence"/>
</dbReference>
<comment type="caution">
    <text evidence="1">The sequence shown here is derived from an EMBL/GenBank/DDBJ whole genome shotgun (WGS) entry which is preliminary data.</text>
</comment>
<sequence length="294" mass="31625">MDALQVVQHHLEVLDVRGFSQLDDDVAGIHLVFLDQANQDLREAAGLEGRRGDVDGQAERPLRVRGDGQLLQGMVQDPFIHQSDQAHALRSRDEIAGVDRIAVGVLEPQQHLVMADGFGLDGEDRLVVKFEQVLALQGLLQQGRQVVVAADVGEIVGVRVEDLPLAAAFLLGLVHGHVGMHDQLLFGPAMLRNQGCADADGVLDHPVLTRQRDLSVQLLGQFLQEAFELLGVDVHQHHGEFVARQSADGVAATDTGTQGPSDLDQHTVADRVAVDIVDLLEAVDVNEDDGAGPA</sequence>
<gene>
    <name evidence="1" type="ORF">U5822_12520</name>
</gene>
<evidence type="ECO:0000313" key="1">
    <source>
        <dbReference type="EMBL" id="MEA1081497.1"/>
    </source>
</evidence>